<dbReference type="GO" id="GO:0005524">
    <property type="term" value="F:ATP binding"/>
    <property type="evidence" value="ECO:0007669"/>
    <property type="project" value="UniProtKB-UniRule"/>
</dbReference>
<evidence type="ECO:0000256" key="2">
    <source>
        <dbReference type="ARBA" id="ARBA00022473"/>
    </source>
</evidence>
<comment type="similarity">
    <text evidence="15">Belongs to the protein kinase superfamily.</text>
</comment>
<keyword evidence="12" id="KW-0832">Ubl conjugation</keyword>
<organism evidence="18 19">
    <name type="scientific">Laodelphax striatellus</name>
    <name type="common">Small brown planthopper</name>
    <name type="synonym">Delphax striatella</name>
    <dbReference type="NCBI Taxonomy" id="195883"/>
    <lineage>
        <taxon>Eukaryota</taxon>
        <taxon>Metazoa</taxon>
        <taxon>Ecdysozoa</taxon>
        <taxon>Arthropoda</taxon>
        <taxon>Hexapoda</taxon>
        <taxon>Insecta</taxon>
        <taxon>Pterygota</taxon>
        <taxon>Neoptera</taxon>
        <taxon>Paraneoptera</taxon>
        <taxon>Hemiptera</taxon>
        <taxon>Auchenorrhyncha</taxon>
        <taxon>Fulgoroidea</taxon>
        <taxon>Delphacidae</taxon>
        <taxon>Criomorphinae</taxon>
        <taxon>Laodelphax</taxon>
    </lineage>
</organism>
<dbReference type="PROSITE" id="PS00107">
    <property type="entry name" value="PROTEIN_KINASE_ATP"/>
    <property type="match status" value="1"/>
</dbReference>
<keyword evidence="2" id="KW-0217">Developmental protein</keyword>
<dbReference type="OrthoDB" id="504170at2759"/>
<evidence type="ECO:0000256" key="11">
    <source>
        <dbReference type="ARBA" id="ARBA00022842"/>
    </source>
</evidence>
<dbReference type="InterPro" id="IPR017441">
    <property type="entry name" value="Protein_kinase_ATP_BS"/>
</dbReference>
<evidence type="ECO:0000256" key="4">
    <source>
        <dbReference type="ARBA" id="ARBA00022553"/>
    </source>
</evidence>
<keyword evidence="5" id="KW-0808">Transferase</keyword>
<evidence type="ECO:0000256" key="6">
    <source>
        <dbReference type="ARBA" id="ARBA00022723"/>
    </source>
</evidence>
<dbReference type="InterPro" id="IPR000719">
    <property type="entry name" value="Prot_kinase_dom"/>
</dbReference>
<feature type="compositionally biased region" description="Polar residues" evidence="16">
    <location>
        <begin position="335"/>
        <end position="357"/>
    </location>
</feature>
<evidence type="ECO:0000256" key="5">
    <source>
        <dbReference type="ARBA" id="ARBA00022679"/>
    </source>
</evidence>
<dbReference type="GO" id="GO:0030154">
    <property type="term" value="P:cell differentiation"/>
    <property type="evidence" value="ECO:0007669"/>
    <property type="project" value="UniProtKB-KW"/>
</dbReference>
<dbReference type="AlphaFoldDB" id="A0A482X6V6"/>
<dbReference type="Gene3D" id="1.10.510.10">
    <property type="entry name" value="Transferase(Phosphotransferase) domain 1"/>
    <property type="match status" value="1"/>
</dbReference>
<keyword evidence="7 14" id="KW-0547">Nucleotide-binding</keyword>
<dbReference type="FunFam" id="3.30.200.20:FF:000042">
    <property type="entry name" value="Aurora kinase A"/>
    <property type="match status" value="1"/>
</dbReference>
<dbReference type="SMART" id="SM00220">
    <property type="entry name" value="S_TKc"/>
    <property type="match status" value="1"/>
</dbReference>
<dbReference type="GO" id="GO:0000287">
    <property type="term" value="F:magnesium ion binding"/>
    <property type="evidence" value="ECO:0007669"/>
    <property type="project" value="UniProtKB-ARBA"/>
</dbReference>
<evidence type="ECO:0000256" key="1">
    <source>
        <dbReference type="ARBA" id="ARBA00001946"/>
    </source>
</evidence>
<dbReference type="GO" id="GO:0007283">
    <property type="term" value="P:spermatogenesis"/>
    <property type="evidence" value="ECO:0007669"/>
    <property type="project" value="UniProtKB-KW"/>
</dbReference>
<dbReference type="PROSITE" id="PS00108">
    <property type="entry name" value="PROTEIN_KINASE_ST"/>
    <property type="match status" value="1"/>
</dbReference>
<evidence type="ECO:0000256" key="13">
    <source>
        <dbReference type="ARBA" id="ARBA00022871"/>
    </source>
</evidence>
<keyword evidence="4" id="KW-0597">Phosphoprotein</keyword>
<evidence type="ECO:0000313" key="19">
    <source>
        <dbReference type="Proteomes" id="UP000291343"/>
    </source>
</evidence>
<evidence type="ECO:0000259" key="17">
    <source>
        <dbReference type="PROSITE" id="PS50011"/>
    </source>
</evidence>
<keyword evidence="19" id="KW-1185">Reference proteome</keyword>
<dbReference type="FunFam" id="1.10.510.10:FF:000658">
    <property type="entry name" value="Protein CBG12184"/>
    <property type="match status" value="1"/>
</dbReference>
<sequence>MTLLNNAAEVIAADANNLLATKTATASPDASSIRESADAAEKTRSTVLASHGYKIGRTIGSGSYAMVKLAESETHGCVVAVKIISKNHAPQDYLKKFLPREIQVVRGLRHPNLIRFLQAIETTHRVYIAMEYAENGSLLDIIRRDGYIDEDRARVWFSQLLDGVEYCHGKGVVHRDIKCENLLMDSGYNIKISDFGFARGSMGTQGKGYVLSDTFCGSYAYASPEILRAIPYRPQYSDIWSTGVVLYATVFGRLPFDDSNFAQLVKQVMRPVVFPKEPKVSDECKQVITKILAPLRNRLKIPEIRNEPWLMALEKRKTTVELEKPVTSKHKDTAVKSSSSQRQTRQIEEPSSSSSDTMKPPPNRIPLRSSERRNDLTVHDNSERHKDGKLSI</sequence>
<evidence type="ECO:0000256" key="12">
    <source>
        <dbReference type="ARBA" id="ARBA00022843"/>
    </source>
</evidence>
<evidence type="ECO:0000313" key="18">
    <source>
        <dbReference type="EMBL" id="RZF41412.1"/>
    </source>
</evidence>
<name>A0A482X6V6_LAOST</name>
<dbReference type="GO" id="GO:0050321">
    <property type="term" value="F:tau-protein kinase activity"/>
    <property type="evidence" value="ECO:0007669"/>
    <property type="project" value="TreeGrafter"/>
</dbReference>
<feature type="binding site" evidence="14">
    <location>
        <position position="82"/>
    </location>
    <ligand>
        <name>ATP</name>
        <dbReference type="ChEBI" id="CHEBI:30616"/>
    </ligand>
</feature>
<feature type="compositionally biased region" description="Basic and acidic residues" evidence="16">
    <location>
        <begin position="321"/>
        <end position="334"/>
    </location>
</feature>
<dbReference type="InParanoid" id="A0A482X6V6"/>
<evidence type="ECO:0000256" key="8">
    <source>
        <dbReference type="ARBA" id="ARBA00022777"/>
    </source>
</evidence>
<feature type="compositionally biased region" description="Basic and acidic residues" evidence="16">
    <location>
        <begin position="369"/>
        <end position="392"/>
    </location>
</feature>
<proteinExistence type="inferred from homology"/>
<dbReference type="GO" id="GO:0035556">
    <property type="term" value="P:intracellular signal transduction"/>
    <property type="evidence" value="ECO:0007669"/>
    <property type="project" value="TreeGrafter"/>
</dbReference>
<dbReference type="PANTHER" id="PTHR24346:SF102">
    <property type="entry name" value="TESTIS-SPECIFIC SERINE_THREONINE-PROTEIN KINASE 1"/>
    <property type="match status" value="1"/>
</dbReference>
<evidence type="ECO:0000256" key="14">
    <source>
        <dbReference type="PROSITE-ProRule" id="PRU10141"/>
    </source>
</evidence>
<dbReference type="PANTHER" id="PTHR24346">
    <property type="entry name" value="MAP/MICROTUBULE AFFINITY-REGULATING KINASE"/>
    <property type="match status" value="1"/>
</dbReference>
<keyword evidence="3 15" id="KW-0723">Serine/threonine-protein kinase</keyword>
<gene>
    <name evidence="18" type="ORF">LSTR_LSTR000126</name>
</gene>
<dbReference type="GO" id="GO:0005737">
    <property type="term" value="C:cytoplasm"/>
    <property type="evidence" value="ECO:0007669"/>
    <property type="project" value="TreeGrafter"/>
</dbReference>
<dbReference type="InterPro" id="IPR047908">
    <property type="entry name" value="TSSK4_cat"/>
</dbReference>
<evidence type="ECO:0000256" key="15">
    <source>
        <dbReference type="RuleBase" id="RU000304"/>
    </source>
</evidence>
<dbReference type="InterPro" id="IPR008271">
    <property type="entry name" value="Ser/Thr_kinase_AS"/>
</dbReference>
<protein>
    <recommendedName>
        <fullName evidence="17">Protein kinase domain-containing protein</fullName>
    </recommendedName>
</protein>
<dbReference type="EMBL" id="QKKF02016774">
    <property type="protein sequence ID" value="RZF41412.1"/>
    <property type="molecule type" value="Genomic_DNA"/>
</dbReference>
<dbReference type="GO" id="GO:0000226">
    <property type="term" value="P:microtubule cytoskeleton organization"/>
    <property type="evidence" value="ECO:0007669"/>
    <property type="project" value="TreeGrafter"/>
</dbReference>
<evidence type="ECO:0000256" key="10">
    <source>
        <dbReference type="ARBA" id="ARBA00022840"/>
    </source>
</evidence>
<evidence type="ECO:0000256" key="3">
    <source>
        <dbReference type="ARBA" id="ARBA00022527"/>
    </source>
</evidence>
<dbReference type="Proteomes" id="UP000291343">
    <property type="component" value="Unassembled WGS sequence"/>
</dbReference>
<comment type="cofactor">
    <cofactor evidence="1">
        <name>Mg(2+)</name>
        <dbReference type="ChEBI" id="CHEBI:18420"/>
    </cofactor>
</comment>
<evidence type="ECO:0000256" key="16">
    <source>
        <dbReference type="SAM" id="MobiDB-lite"/>
    </source>
</evidence>
<keyword evidence="10 14" id="KW-0067">ATP-binding</keyword>
<keyword evidence="6" id="KW-0479">Metal-binding</keyword>
<keyword evidence="9" id="KW-0221">Differentiation</keyword>
<dbReference type="SUPFAM" id="SSF56112">
    <property type="entry name" value="Protein kinase-like (PK-like)"/>
    <property type="match status" value="1"/>
</dbReference>
<feature type="domain" description="Protein kinase" evidence="17">
    <location>
        <begin position="53"/>
        <end position="310"/>
    </location>
</feature>
<dbReference type="CDD" id="cd14162">
    <property type="entry name" value="STKc_TSSK4-like"/>
    <property type="match status" value="1"/>
</dbReference>
<accession>A0A482X6V6</accession>
<dbReference type="Pfam" id="PF00069">
    <property type="entry name" value="Pkinase"/>
    <property type="match status" value="1"/>
</dbReference>
<keyword evidence="11" id="KW-0460">Magnesium</keyword>
<dbReference type="PROSITE" id="PS50011">
    <property type="entry name" value="PROTEIN_KINASE_DOM"/>
    <property type="match status" value="1"/>
</dbReference>
<dbReference type="InterPro" id="IPR011009">
    <property type="entry name" value="Kinase-like_dom_sf"/>
</dbReference>
<dbReference type="SMR" id="A0A482X6V6"/>
<keyword evidence="8" id="KW-0418">Kinase</keyword>
<evidence type="ECO:0000256" key="9">
    <source>
        <dbReference type="ARBA" id="ARBA00022782"/>
    </source>
</evidence>
<feature type="region of interest" description="Disordered" evidence="16">
    <location>
        <begin position="321"/>
        <end position="392"/>
    </location>
</feature>
<keyword evidence="13" id="KW-0744">Spermatogenesis</keyword>
<dbReference type="STRING" id="195883.A0A482X6V6"/>
<evidence type="ECO:0000256" key="7">
    <source>
        <dbReference type="ARBA" id="ARBA00022741"/>
    </source>
</evidence>
<reference evidence="18 19" key="1">
    <citation type="journal article" date="2017" name="Gigascience">
        <title>Genome sequence of the small brown planthopper, Laodelphax striatellus.</title>
        <authorList>
            <person name="Zhu J."/>
            <person name="Jiang F."/>
            <person name="Wang X."/>
            <person name="Yang P."/>
            <person name="Bao Y."/>
            <person name="Zhao W."/>
            <person name="Wang W."/>
            <person name="Lu H."/>
            <person name="Wang Q."/>
            <person name="Cui N."/>
            <person name="Li J."/>
            <person name="Chen X."/>
            <person name="Luo L."/>
            <person name="Yu J."/>
            <person name="Kang L."/>
            <person name="Cui F."/>
        </authorList>
    </citation>
    <scope>NUCLEOTIDE SEQUENCE [LARGE SCALE GENOMIC DNA]</scope>
    <source>
        <strain evidence="18">Lst14</strain>
    </source>
</reference>
<comment type="caution">
    <text evidence="18">The sequence shown here is derived from an EMBL/GenBank/DDBJ whole genome shotgun (WGS) entry which is preliminary data.</text>
</comment>